<dbReference type="Proteomes" id="UP001551675">
    <property type="component" value="Unassembled WGS sequence"/>
</dbReference>
<name>A0ABV3GI75_MICGL</name>
<feature type="compositionally biased region" description="Basic residues" evidence="1">
    <location>
        <begin position="663"/>
        <end position="675"/>
    </location>
</feature>
<evidence type="ECO:0000256" key="1">
    <source>
        <dbReference type="SAM" id="MobiDB-lite"/>
    </source>
</evidence>
<proteinExistence type="predicted"/>
<sequence>MMRTFFDPEDDEEFEAAKDLLIRRCLAWADERDMSADGVVLSAALDSRHSSRDGRLAFWGPEQVRRLLLEWIPQRVVAHRDVLDTAPESLLTLLRYLAASGLRDPRGATLVELEAAIAATTAEYSAALADPLRQGIGKFWAQTALDNGVDLTDRRALDRFQRDVDAGRVRYDTGVLDKLVEARFLAPGFDEERAFIQLPVTLLPPAELAEAAARSGIVRQLAVLAEWAGTEGRPLTAAGNPRLADARELAALLGTGEEGLKVRSSAEMRRTNLLLAWAKKARLVRVSKGRLLRVAKAAPVLRDPEALWRRAFEVFFELGAAIGAPASTWTDSSMLVEAFDEILPDALNTVYSMVSPVPVVRLQATVWLSCQEYFMFGLHEDGVRQEVWQRQIDRDLVAAFEVLSDLGAVELSHGVADEMYSRDLGDDLSETERVLPPDVCARLRSQLAEPGPLVRLTPLGVRAVRERMLADGRDVPLVGELADAPPAELLGVLAQHYTPETAAIELDGWLAVRGRTIESLLDAVRGCPFRTRAAAMLATLVEARVDGRSMLAGLRRDPALGPIAVTALLDAGDLRPEDLTPDEQLALMSEALLSLLELSGPEGVLDQVTEMAGKDALGVVEAVLNSGHSAVEGMEELRTLVAEPMRARTHRLRLVPSPAPGSRGRRSGHGKKRKR</sequence>
<accession>A0ABV3GI75</accession>
<feature type="region of interest" description="Disordered" evidence="1">
    <location>
        <begin position="651"/>
        <end position="675"/>
    </location>
</feature>
<protein>
    <recommendedName>
        <fullName evidence="4">Helicase XPB/Ssl2 N-terminal domain-containing protein</fullName>
    </recommendedName>
</protein>
<keyword evidence="3" id="KW-1185">Reference proteome</keyword>
<organism evidence="2 3">
    <name type="scientific">Microtetraspora glauca</name>
    <dbReference type="NCBI Taxonomy" id="1996"/>
    <lineage>
        <taxon>Bacteria</taxon>
        <taxon>Bacillati</taxon>
        <taxon>Actinomycetota</taxon>
        <taxon>Actinomycetes</taxon>
        <taxon>Streptosporangiales</taxon>
        <taxon>Streptosporangiaceae</taxon>
        <taxon>Microtetraspora</taxon>
    </lineage>
</organism>
<evidence type="ECO:0000313" key="2">
    <source>
        <dbReference type="EMBL" id="MEV0971264.1"/>
    </source>
</evidence>
<reference evidence="2 3" key="1">
    <citation type="submission" date="2024-06" db="EMBL/GenBank/DDBJ databases">
        <title>The Natural Products Discovery Center: Release of the First 8490 Sequenced Strains for Exploring Actinobacteria Biosynthetic Diversity.</title>
        <authorList>
            <person name="Kalkreuter E."/>
            <person name="Kautsar S.A."/>
            <person name="Yang D."/>
            <person name="Bader C.D."/>
            <person name="Teijaro C.N."/>
            <person name="Fluegel L."/>
            <person name="Davis C.M."/>
            <person name="Simpson J.R."/>
            <person name="Lauterbach L."/>
            <person name="Steele A.D."/>
            <person name="Gui C."/>
            <person name="Meng S."/>
            <person name="Li G."/>
            <person name="Viehrig K."/>
            <person name="Ye F."/>
            <person name="Su P."/>
            <person name="Kiefer A.F."/>
            <person name="Nichols A."/>
            <person name="Cepeda A.J."/>
            <person name="Yan W."/>
            <person name="Fan B."/>
            <person name="Jiang Y."/>
            <person name="Adhikari A."/>
            <person name="Zheng C.-J."/>
            <person name="Schuster L."/>
            <person name="Cowan T.M."/>
            <person name="Smanski M.J."/>
            <person name="Chevrette M.G."/>
            <person name="De Carvalho L.P.S."/>
            <person name="Shen B."/>
        </authorList>
    </citation>
    <scope>NUCLEOTIDE SEQUENCE [LARGE SCALE GENOMIC DNA]</scope>
    <source>
        <strain evidence="2 3">NPDC050100</strain>
    </source>
</reference>
<evidence type="ECO:0000313" key="3">
    <source>
        <dbReference type="Proteomes" id="UP001551675"/>
    </source>
</evidence>
<comment type="caution">
    <text evidence="2">The sequence shown here is derived from an EMBL/GenBank/DDBJ whole genome shotgun (WGS) entry which is preliminary data.</text>
</comment>
<dbReference type="RefSeq" id="WP_358135387.1">
    <property type="nucleotide sequence ID" value="NZ_JBFALK010000012.1"/>
</dbReference>
<evidence type="ECO:0008006" key="4">
    <source>
        <dbReference type="Google" id="ProtNLM"/>
    </source>
</evidence>
<gene>
    <name evidence="2" type="ORF">AB0I59_21770</name>
</gene>
<dbReference type="EMBL" id="JBFALK010000012">
    <property type="protein sequence ID" value="MEV0971264.1"/>
    <property type="molecule type" value="Genomic_DNA"/>
</dbReference>